<evidence type="ECO:0000313" key="8">
    <source>
        <dbReference type="EMBL" id="KAK3933909.1"/>
    </source>
</evidence>
<dbReference type="AlphaFoldDB" id="A0AAN6MV46"/>
<dbReference type="EMBL" id="MU854051">
    <property type="protein sequence ID" value="KAK3933909.1"/>
    <property type="molecule type" value="Genomic_DNA"/>
</dbReference>
<protein>
    <recommendedName>
        <fullName evidence="7">Rhodopsin domain-containing protein</fullName>
    </recommendedName>
</protein>
<evidence type="ECO:0000256" key="2">
    <source>
        <dbReference type="ARBA" id="ARBA00022692"/>
    </source>
</evidence>
<comment type="caution">
    <text evidence="8">The sequence shown here is derived from an EMBL/GenBank/DDBJ whole genome shotgun (WGS) entry which is preliminary data.</text>
</comment>
<keyword evidence="9" id="KW-1185">Reference proteome</keyword>
<organism evidence="8 9">
    <name type="scientific">Diplogelasinospora grovesii</name>
    <dbReference type="NCBI Taxonomy" id="303347"/>
    <lineage>
        <taxon>Eukaryota</taxon>
        <taxon>Fungi</taxon>
        <taxon>Dikarya</taxon>
        <taxon>Ascomycota</taxon>
        <taxon>Pezizomycotina</taxon>
        <taxon>Sordariomycetes</taxon>
        <taxon>Sordariomycetidae</taxon>
        <taxon>Sordariales</taxon>
        <taxon>Diplogelasinosporaceae</taxon>
        <taxon>Diplogelasinospora</taxon>
    </lineage>
</organism>
<feature type="non-terminal residue" evidence="8">
    <location>
        <position position="1"/>
    </location>
</feature>
<evidence type="ECO:0000256" key="3">
    <source>
        <dbReference type="ARBA" id="ARBA00022989"/>
    </source>
</evidence>
<feature type="domain" description="Rhodopsin" evidence="7">
    <location>
        <begin position="4"/>
        <end position="165"/>
    </location>
</feature>
<proteinExistence type="inferred from homology"/>
<evidence type="ECO:0000313" key="9">
    <source>
        <dbReference type="Proteomes" id="UP001303473"/>
    </source>
</evidence>
<dbReference type="PANTHER" id="PTHR33048:SF96">
    <property type="entry name" value="INTEGRAL MEMBRANE PROTEIN"/>
    <property type="match status" value="1"/>
</dbReference>
<dbReference type="PANTHER" id="PTHR33048">
    <property type="entry name" value="PTH11-LIKE INTEGRAL MEMBRANE PROTEIN (AFU_ORTHOLOGUE AFUA_5G11245)"/>
    <property type="match status" value="1"/>
</dbReference>
<dbReference type="Proteomes" id="UP001303473">
    <property type="component" value="Unassembled WGS sequence"/>
</dbReference>
<evidence type="ECO:0000256" key="4">
    <source>
        <dbReference type="ARBA" id="ARBA00023136"/>
    </source>
</evidence>
<dbReference type="Pfam" id="PF20684">
    <property type="entry name" value="Fung_rhodopsin"/>
    <property type="match status" value="1"/>
</dbReference>
<gene>
    <name evidence="8" type="ORF">QBC46DRAFT_274870</name>
</gene>
<accession>A0AAN6MV46</accession>
<keyword evidence="3 6" id="KW-1133">Transmembrane helix</keyword>
<comment type="subcellular location">
    <subcellularLocation>
        <location evidence="1">Membrane</location>
        <topology evidence="1">Multi-pass membrane protein</topology>
    </subcellularLocation>
</comment>
<evidence type="ECO:0000256" key="6">
    <source>
        <dbReference type="SAM" id="Phobius"/>
    </source>
</evidence>
<evidence type="ECO:0000256" key="5">
    <source>
        <dbReference type="ARBA" id="ARBA00038359"/>
    </source>
</evidence>
<dbReference type="InterPro" id="IPR052337">
    <property type="entry name" value="SAT4-like"/>
</dbReference>
<keyword evidence="4 6" id="KW-0472">Membrane</keyword>
<evidence type="ECO:0000256" key="1">
    <source>
        <dbReference type="ARBA" id="ARBA00004141"/>
    </source>
</evidence>
<feature type="transmembrane region" description="Helical" evidence="6">
    <location>
        <begin position="116"/>
        <end position="139"/>
    </location>
</feature>
<keyword evidence="2 6" id="KW-0812">Transmembrane</keyword>
<dbReference type="GO" id="GO:0016020">
    <property type="term" value="C:membrane"/>
    <property type="evidence" value="ECO:0007669"/>
    <property type="project" value="UniProtKB-SubCell"/>
</dbReference>
<comment type="similarity">
    <text evidence="5">Belongs to the SAT4 family.</text>
</comment>
<name>A0AAN6MV46_9PEZI</name>
<reference evidence="9" key="1">
    <citation type="journal article" date="2023" name="Mol. Phylogenet. Evol.">
        <title>Genome-scale phylogeny and comparative genomics of the fungal order Sordariales.</title>
        <authorList>
            <person name="Hensen N."/>
            <person name="Bonometti L."/>
            <person name="Westerberg I."/>
            <person name="Brannstrom I.O."/>
            <person name="Guillou S."/>
            <person name="Cros-Aarteil S."/>
            <person name="Calhoun S."/>
            <person name="Haridas S."/>
            <person name="Kuo A."/>
            <person name="Mondo S."/>
            <person name="Pangilinan J."/>
            <person name="Riley R."/>
            <person name="LaButti K."/>
            <person name="Andreopoulos B."/>
            <person name="Lipzen A."/>
            <person name="Chen C."/>
            <person name="Yan M."/>
            <person name="Daum C."/>
            <person name="Ng V."/>
            <person name="Clum A."/>
            <person name="Steindorff A."/>
            <person name="Ohm R.A."/>
            <person name="Martin F."/>
            <person name="Silar P."/>
            <person name="Natvig D.O."/>
            <person name="Lalanne C."/>
            <person name="Gautier V."/>
            <person name="Ament-Velasquez S.L."/>
            <person name="Kruys A."/>
            <person name="Hutchinson M.I."/>
            <person name="Powell A.J."/>
            <person name="Barry K."/>
            <person name="Miller A.N."/>
            <person name="Grigoriev I.V."/>
            <person name="Debuchy R."/>
            <person name="Gladieux P."/>
            <person name="Hiltunen Thoren M."/>
            <person name="Johannesson H."/>
        </authorList>
    </citation>
    <scope>NUCLEOTIDE SEQUENCE [LARGE SCALE GENOMIC DNA]</scope>
    <source>
        <strain evidence="9">CBS 340.73</strain>
    </source>
</reference>
<dbReference type="InterPro" id="IPR049326">
    <property type="entry name" value="Rhodopsin_dom_fungi"/>
</dbReference>
<feature type="transmembrane region" description="Helical" evidence="6">
    <location>
        <begin position="36"/>
        <end position="61"/>
    </location>
</feature>
<sequence length="170" mass="19216">YTNYCVTLLFAKTSIGLHVLRIAVDRRQRRIVKITMGLGVVTCLLTFFLTIFACHPVSLLWTGDFARGTCIDIDVLLVFGLLFNAFSILSDLTRTFALLPAWAVWHPSLPLRTKKFVIFLMTVGCTASCVAIVHLFFFMTLLEDQDFLYATAPTVINCETEQCLTINHSW</sequence>
<evidence type="ECO:0000259" key="7">
    <source>
        <dbReference type="Pfam" id="PF20684"/>
    </source>
</evidence>